<evidence type="ECO:0000256" key="1">
    <source>
        <dbReference type="SAM" id="Phobius"/>
    </source>
</evidence>
<feature type="transmembrane region" description="Helical" evidence="1">
    <location>
        <begin position="32"/>
        <end position="51"/>
    </location>
</feature>
<feature type="transmembrane region" description="Helical" evidence="1">
    <location>
        <begin position="7"/>
        <end position="26"/>
    </location>
</feature>
<dbReference type="Pfam" id="PF03729">
    <property type="entry name" value="DUF308"/>
    <property type="match status" value="1"/>
</dbReference>
<gene>
    <name evidence="2" type="ORF">BSZ40_02555</name>
</gene>
<reference evidence="3" key="1">
    <citation type="submission" date="2016-12" db="EMBL/GenBank/DDBJ databases">
        <authorList>
            <person name="Meng X."/>
        </authorList>
    </citation>
    <scope>NUCLEOTIDE SEQUENCE [LARGE SCALE GENOMIC DNA]</scope>
    <source>
        <strain evidence="3">DSM 20732</strain>
    </source>
</reference>
<dbReference type="AlphaFoldDB" id="A0A1Q5PY52"/>
<accession>A0A1Q5PY52</accession>
<proteinExistence type="predicted"/>
<organism evidence="2 3">
    <name type="scientific">Buchananella hordeovulneris</name>
    <dbReference type="NCBI Taxonomy" id="52770"/>
    <lineage>
        <taxon>Bacteria</taxon>
        <taxon>Bacillati</taxon>
        <taxon>Actinomycetota</taxon>
        <taxon>Actinomycetes</taxon>
        <taxon>Actinomycetales</taxon>
        <taxon>Actinomycetaceae</taxon>
        <taxon>Buchananella</taxon>
    </lineage>
</organism>
<dbReference type="EMBL" id="MQVS01000002">
    <property type="protein sequence ID" value="OKL52379.1"/>
    <property type="molecule type" value="Genomic_DNA"/>
</dbReference>
<evidence type="ECO:0008006" key="4">
    <source>
        <dbReference type="Google" id="ProtNLM"/>
    </source>
</evidence>
<keyword evidence="1" id="KW-0812">Transmembrane</keyword>
<keyword evidence="3" id="KW-1185">Reference proteome</keyword>
<feature type="transmembrane region" description="Helical" evidence="1">
    <location>
        <begin position="136"/>
        <end position="159"/>
    </location>
</feature>
<evidence type="ECO:0000313" key="2">
    <source>
        <dbReference type="EMBL" id="OKL52379.1"/>
    </source>
</evidence>
<evidence type="ECO:0000313" key="3">
    <source>
        <dbReference type="Proteomes" id="UP000185612"/>
    </source>
</evidence>
<feature type="transmembrane region" description="Helical" evidence="1">
    <location>
        <begin position="58"/>
        <end position="76"/>
    </location>
</feature>
<feature type="transmembrane region" description="Helical" evidence="1">
    <location>
        <begin position="82"/>
        <end position="100"/>
    </location>
</feature>
<protein>
    <recommendedName>
        <fullName evidence="4">DUF308 domain-containing protein</fullName>
    </recommendedName>
</protein>
<name>A0A1Q5PY52_9ACTO</name>
<comment type="caution">
    <text evidence="2">The sequence shown here is derived from an EMBL/GenBank/DDBJ whole genome shotgun (WGS) entry which is preliminary data.</text>
</comment>
<dbReference type="InParanoid" id="A0A1Q5PY52"/>
<keyword evidence="1" id="KW-1133">Transmembrane helix</keyword>
<dbReference type="Proteomes" id="UP000185612">
    <property type="component" value="Unassembled WGS sequence"/>
</dbReference>
<dbReference type="STRING" id="52770.BSZ40_02555"/>
<sequence length="166" mass="18020">MLKMTNLAAGIVFVAFGIYLWFTATSSLLNNSFAYGIGYLLVAIALLAWYVSQKLEPAPWSALIISLVIGALLLALPHISNYVLIWVFLLAFLASAGYYLWLATRSQSKFQVIQVAIAVLAVAYGIYMLFDHAAAAYALTKIIAAFVVFNGVSYLSAVLQPASRDA</sequence>
<dbReference type="InterPro" id="IPR005325">
    <property type="entry name" value="DUF308_memb"/>
</dbReference>
<keyword evidence="1" id="KW-0472">Membrane</keyword>
<feature type="transmembrane region" description="Helical" evidence="1">
    <location>
        <begin position="112"/>
        <end position="130"/>
    </location>
</feature>